<reference evidence="4 5" key="1">
    <citation type="submission" date="2019-12" db="EMBL/GenBank/DDBJ databases">
        <authorList>
            <person name="Huq M.A."/>
        </authorList>
    </citation>
    <scope>NUCLEOTIDE SEQUENCE [LARGE SCALE GENOMIC DNA]</scope>
    <source>
        <strain evidence="4 5">MAH-34</strain>
    </source>
</reference>
<gene>
    <name evidence="4" type="ORF">GON05_22615</name>
</gene>
<dbReference type="InterPro" id="IPR000917">
    <property type="entry name" value="Sulfatase_N"/>
</dbReference>
<keyword evidence="5" id="KW-1185">Reference proteome</keyword>
<dbReference type="CDD" id="cd16033">
    <property type="entry name" value="sulfatase_like"/>
    <property type="match status" value="1"/>
</dbReference>
<comment type="similarity">
    <text evidence="1">Belongs to the sulfatase family.</text>
</comment>
<accession>A0ABW9UBG0</accession>
<name>A0ABW9UBG0_9BACL</name>
<feature type="domain" description="Sulfatase N-terminal" evidence="3">
    <location>
        <begin position="32"/>
        <end position="371"/>
    </location>
</feature>
<evidence type="ECO:0000256" key="2">
    <source>
        <dbReference type="ARBA" id="ARBA00022801"/>
    </source>
</evidence>
<dbReference type="Gene3D" id="3.40.720.10">
    <property type="entry name" value="Alkaline Phosphatase, subunit A"/>
    <property type="match status" value="1"/>
</dbReference>
<evidence type="ECO:0000313" key="4">
    <source>
        <dbReference type="EMBL" id="MVQ37419.1"/>
    </source>
</evidence>
<dbReference type="PANTHER" id="PTHR42693">
    <property type="entry name" value="ARYLSULFATASE FAMILY MEMBER"/>
    <property type="match status" value="1"/>
</dbReference>
<keyword evidence="2" id="KW-0378">Hydrolase</keyword>
<dbReference type="EMBL" id="WSEM01000016">
    <property type="protein sequence ID" value="MVQ37419.1"/>
    <property type="molecule type" value="Genomic_DNA"/>
</dbReference>
<proteinExistence type="inferred from homology"/>
<protein>
    <submittedName>
        <fullName evidence="4">Sulfatase-like hydrolase/transferase</fullName>
    </submittedName>
</protein>
<dbReference type="Pfam" id="PF00884">
    <property type="entry name" value="Sulfatase"/>
    <property type="match status" value="1"/>
</dbReference>
<organism evidence="4 5">
    <name type="scientific">Paenibacillus anseongense</name>
    <dbReference type="NCBI Taxonomy" id="2682845"/>
    <lineage>
        <taxon>Bacteria</taxon>
        <taxon>Bacillati</taxon>
        <taxon>Bacillota</taxon>
        <taxon>Bacilli</taxon>
        <taxon>Bacillales</taxon>
        <taxon>Paenibacillaceae</taxon>
        <taxon>Paenibacillus</taxon>
    </lineage>
</organism>
<dbReference type="InterPro" id="IPR050738">
    <property type="entry name" value="Sulfatase"/>
</dbReference>
<dbReference type="SUPFAM" id="SSF53649">
    <property type="entry name" value="Alkaline phosphatase-like"/>
    <property type="match status" value="1"/>
</dbReference>
<comment type="caution">
    <text evidence="4">The sequence shown here is derived from an EMBL/GenBank/DDBJ whole genome shotgun (WGS) entry which is preliminary data.</text>
</comment>
<dbReference type="Proteomes" id="UP000467637">
    <property type="component" value="Unassembled WGS sequence"/>
</dbReference>
<evidence type="ECO:0000256" key="1">
    <source>
        <dbReference type="ARBA" id="ARBA00008779"/>
    </source>
</evidence>
<dbReference type="PANTHER" id="PTHR42693:SF53">
    <property type="entry name" value="ENDO-4-O-SULFATASE"/>
    <property type="match status" value="1"/>
</dbReference>
<evidence type="ECO:0000313" key="5">
    <source>
        <dbReference type="Proteomes" id="UP000467637"/>
    </source>
</evidence>
<evidence type="ECO:0000259" key="3">
    <source>
        <dbReference type="Pfam" id="PF00884"/>
    </source>
</evidence>
<dbReference type="InterPro" id="IPR017850">
    <property type="entry name" value="Alkaline_phosphatase_core_sf"/>
</dbReference>
<sequence>MDTGSSARQVRRSFRSQACGEVIILTEMVQKPNMLIIMVDQLRYDCLGYSNQAPVLTPHLDKLASEGMWFDRAYNHIPICGPARQSFVCGRRAEAFGGLWNFSLGMQIGALEPTSYSWARSLQGAGYRNGYIGKWDVHPTYDPTHYGYDLFVSSDEKYRERTKAQYPELAYTEGFFGEIDPLPLEDTRTHQTAAMATALMKQLSEESAGSPWQLRVNFQEPHLPCRPVAEFAAMYPPESIPEWGSFRETFANKPYIQSQQLRNWEIEHYDWADWAPIVARYYAIISQLDDAVGKLLAGLDALGQSENTVVIFTTDHGDMCGGHRMLDKHYVLYEDVVKVPLIVRWPGVIAPGSRCEQFVQTLLDLPPTLLAISEAEPLVDHRLHGESLLPLLLGAEPAGWREEVVASFNGAQFGLYTQRMIRTREWKYIWNCTDVDELYDMYHDPHELHNVIHHPANKTVLAELRKRLYHILYEDGDGIVQNDWMRDQLLEGRKG</sequence>